<dbReference type="EMBL" id="VJVV01000007">
    <property type="protein sequence ID" value="TRO80628.1"/>
    <property type="molecule type" value="Genomic_DNA"/>
</dbReference>
<keyword evidence="3" id="KW-1185">Reference proteome</keyword>
<dbReference type="RefSeq" id="WP_092058265.1">
    <property type="nucleotide sequence ID" value="NZ_FOJJ01000039.1"/>
</dbReference>
<dbReference type="SUPFAM" id="SSF88723">
    <property type="entry name" value="PIN domain-like"/>
    <property type="match status" value="1"/>
</dbReference>
<evidence type="ECO:0000259" key="1">
    <source>
        <dbReference type="Pfam" id="PF13470"/>
    </source>
</evidence>
<name>A0A550JBJ1_9BACT</name>
<accession>A0A550JBJ1</accession>
<dbReference type="Gene3D" id="3.40.50.1010">
    <property type="entry name" value="5'-nuclease"/>
    <property type="match status" value="1"/>
</dbReference>
<dbReference type="Proteomes" id="UP000317155">
    <property type="component" value="Unassembled WGS sequence"/>
</dbReference>
<sequence length="145" mass="15529">MKVLFDTNVVLDLLIDRAPHAEAAARLFAAVERGIIGGCLGATTLTTIHYLSAKTLGREQARQAVAVLLSLFEIAPITRPVLEAALTGNFDDFEDSVIHQAACQSGAQAIVTRNGKDFRGAELPVYAPEELLKVLRAMGLERGAD</sequence>
<comment type="caution">
    <text evidence="2">The sequence shown here is derived from an EMBL/GenBank/DDBJ whole genome shotgun (WGS) entry which is preliminary data.</text>
</comment>
<reference evidence="2 3" key="1">
    <citation type="submission" date="2019-07" db="EMBL/GenBank/DDBJ databases">
        <title>Insights of Desulfuromonas acetexigens electromicrobiology.</title>
        <authorList>
            <person name="Katuri K."/>
            <person name="Sapireddy V."/>
            <person name="Shaw D.R."/>
            <person name="Saikaly P."/>
        </authorList>
    </citation>
    <scope>NUCLEOTIDE SEQUENCE [LARGE SCALE GENOMIC DNA]</scope>
    <source>
        <strain evidence="2 3">2873</strain>
    </source>
</reference>
<dbReference type="AlphaFoldDB" id="A0A550JBJ1"/>
<dbReference type="InterPro" id="IPR002716">
    <property type="entry name" value="PIN_dom"/>
</dbReference>
<feature type="domain" description="PIN" evidence="1">
    <location>
        <begin position="2"/>
        <end position="114"/>
    </location>
</feature>
<dbReference type="OrthoDB" id="3232645at2"/>
<protein>
    <submittedName>
        <fullName evidence="2">PIN domain-containing protein</fullName>
    </submittedName>
</protein>
<organism evidence="2 3">
    <name type="scientific">Trichloromonas acetexigens</name>
    <dbReference type="NCBI Taxonomy" id="38815"/>
    <lineage>
        <taxon>Bacteria</taxon>
        <taxon>Pseudomonadati</taxon>
        <taxon>Thermodesulfobacteriota</taxon>
        <taxon>Desulfuromonadia</taxon>
        <taxon>Desulfuromonadales</taxon>
        <taxon>Trichloromonadaceae</taxon>
        <taxon>Trichloromonas</taxon>
    </lineage>
</organism>
<evidence type="ECO:0000313" key="2">
    <source>
        <dbReference type="EMBL" id="TRO80628.1"/>
    </source>
</evidence>
<gene>
    <name evidence="2" type="ORF">FL622_11105</name>
</gene>
<evidence type="ECO:0000313" key="3">
    <source>
        <dbReference type="Proteomes" id="UP000317155"/>
    </source>
</evidence>
<proteinExistence type="predicted"/>
<dbReference type="Pfam" id="PF13470">
    <property type="entry name" value="PIN_3"/>
    <property type="match status" value="1"/>
</dbReference>
<dbReference type="InterPro" id="IPR029060">
    <property type="entry name" value="PIN-like_dom_sf"/>
</dbReference>